<keyword evidence="10 17" id="KW-1133">Transmembrane helix</keyword>
<proteinExistence type="inferred from homology"/>
<evidence type="ECO:0000256" key="10">
    <source>
        <dbReference type="ARBA" id="ARBA00022989"/>
    </source>
</evidence>
<evidence type="ECO:0000256" key="7">
    <source>
        <dbReference type="ARBA" id="ARBA00022692"/>
    </source>
</evidence>
<evidence type="ECO:0000256" key="1">
    <source>
        <dbReference type="ARBA" id="ARBA00003701"/>
    </source>
</evidence>
<comment type="caution">
    <text evidence="18">The sequence shown here is derived from an EMBL/GenBank/DDBJ whole genome shotgun (WGS) entry which is preliminary data.</text>
</comment>
<evidence type="ECO:0000256" key="9">
    <source>
        <dbReference type="ARBA" id="ARBA00022824"/>
    </source>
</evidence>
<comment type="subunit">
    <text evidence="14">Homotrimer; The trimer binds only one molecule of glutathione.</text>
</comment>
<protein>
    <recommendedName>
        <fullName evidence="15">Microsomal glutathione S-transferase 1</fullName>
        <ecNumber evidence="5">2.5.1.18</ecNumber>
    </recommendedName>
</protein>
<feature type="transmembrane region" description="Helical" evidence="17">
    <location>
        <begin position="12"/>
        <end position="31"/>
    </location>
</feature>
<evidence type="ECO:0000313" key="18">
    <source>
        <dbReference type="EMBL" id="CAB9509770.1"/>
    </source>
</evidence>
<evidence type="ECO:0000256" key="13">
    <source>
        <dbReference type="ARBA" id="ARBA00023136"/>
    </source>
</evidence>
<dbReference type="GO" id="GO:0004364">
    <property type="term" value="F:glutathione transferase activity"/>
    <property type="evidence" value="ECO:0007669"/>
    <property type="project" value="UniProtKB-EC"/>
</dbReference>
<keyword evidence="11" id="KW-0007">Acetylation</keyword>
<dbReference type="PANTHER" id="PTHR10689:SF6">
    <property type="entry name" value="MICROSOMAL GLUTATHIONE S-TRANSFERASE 1"/>
    <property type="match status" value="1"/>
</dbReference>
<keyword evidence="12" id="KW-0496">Mitochondrion</keyword>
<keyword evidence="8" id="KW-1000">Mitochondrion outer membrane</keyword>
<reference evidence="18" key="1">
    <citation type="submission" date="2020-06" db="EMBL/GenBank/DDBJ databases">
        <authorList>
            <consortium name="Plant Systems Biology data submission"/>
        </authorList>
    </citation>
    <scope>NUCLEOTIDE SEQUENCE</scope>
    <source>
        <strain evidence="18">D6</strain>
    </source>
</reference>
<evidence type="ECO:0000256" key="4">
    <source>
        <dbReference type="ARBA" id="ARBA00010459"/>
    </source>
</evidence>
<evidence type="ECO:0000256" key="15">
    <source>
        <dbReference type="ARBA" id="ARBA00039397"/>
    </source>
</evidence>
<comment type="function">
    <text evidence="1">Conjugation of reduced glutathione to a wide number of exogenous and endogenous hydrophobic electrophiles.</text>
</comment>
<dbReference type="GO" id="GO:0005789">
    <property type="term" value="C:endoplasmic reticulum membrane"/>
    <property type="evidence" value="ECO:0007669"/>
    <property type="project" value="UniProtKB-SubCell"/>
</dbReference>
<evidence type="ECO:0000256" key="11">
    <source>
        <dbReference type="ARBA" id="ARBA00022990"/>
    </source>
</evidence>
<dbReference type="InterPro" id="IPR040162">
    <property type="entry name" value="MGST1-like"/>
</dbReference>
<organism evidence="18 19">
    <name type="scientific">Seminavis robusta</name>
    <dbReference type="NCBI Taxonomy" id="568900"/>
    <lineage>
        <taxon>Eukaryota</taxon>
        <taxon>Sar</taxon>
        <taxon>Stramenopiles</taxon>
        <taxon>Ochrophyta</taxon>
        <taxon>Bacillariophyta</taxon>
        <taxon>Bacillariophyceae</taxon>
        <taxon>Bacillariophycidae</taxon>
        <taxon>Naviculales</taxon>
        <taxon>Naviculaceae</taxon>
        <taxon>Seminavis</taxon>
    </lineage>
</organism>
<evidence type="ECO:0000313" key="19">
    <source>
        <dbReference type="Proteomes" id="UP001153069"/>
    </source>
</evidence>
<keyword evidence="19" id="KW-1185">Reference proteome</keyword>
<dbReference type="SUPFAM" id="SSF161084">
    <property type="entry name" value="MAPEG domain-like"/>
    <property type="match status" value="1"/>
</dbReference>
<comment type="catalytic activity">
    <reaction evidence="16">
        <text>RX + glutathione = an S-substituted glutathione + a halide anion + H(+)</text>
        <dbReference type="Rhea" id="RHEA:16437"/>
        <dbReference type="ChEBI" id="CHEBI:15378"/>
        <dbReference type="ChEBI" id="CHEBI:16042"/>
        <dbReference type="ChEBI" id="CHEBI:17792"/>
        <dbReference type="ChEBI" id="CHEBI:57925"/>
        <dbReference type="ChEBI" id="CHEBI:90779"/>
        <dbReference type="EC" id="2.5.1.18"/>
    </reaction>
    <physiologicalReaction direction="left-to-right" evidence="16">
        <dbReference type="Rhea" id="RHEA:16438"/>
    </physiologicalReaction>
</comment>
<evidence type="ECO:0000256" key="17">
    <source>
        <dbReference type="SAM" id="Phobius"/>
    </source>
</evidence>
<keyword evidence="6" id="KW-0808">Transferase</keyword>
<evidence type="ECO:0000256" key="2">
    <source>
        <dbReference type="ARBA" id="ARBA00004294"/>
    </source>
</evidence>
<dbReference type="OrthoDB" id="193139at2759"/>
<dbReference type="GO" id="GO:0005741">
    <property type="term" value="C:mitochondrial outer membrane"/>
    <property type="evidence" value="ECO:0007669"/>
    <property type="project" value="UniProtKB-SubCell"/>
</dbReference>
<evidence type="ECO:0000256" key="3">
    <source>
        <dbReference type="ARBA" id="ARBA00004477"/>
    </source>
</evidence>
<dbReference type="EMBL" id="CAICTM010000403">
    <property type="protein sequence ID" value="CAB9509770.1"/>
    <property type="molecule type" value="Genomic_DNA"/>
</dbReference>
<keyword evidence="9" id="KW-0256">Endoplasmic reticulum</keyword>
<dbReference type="InterPro" id="IPR023352">
    <property type="entry name" value="MAPEG-like_dom_sf"/>
</dbReference>
<dbReference type="EC" id="2.5.1.18" evidence="5"/>
<evidence type="ECO:0000256" key="14">
    <source>
        <dbReference type="ARBA" id="ARBA00038540"/>
    </source>
</evidence>
<sequence>MAVDMDTYMKTWAWASAVLVMKMMITHLLVVRVRIANELKGKFGEEETTPEAQLDQWHGRWLYPILYYSMGSFAGPYRTMNDMVRFQCMARNACENEAQFLLVAYAWTLVDEMPDWAPQALVIFVYSRILHFVIYAFVRIQPWRAVVWTVGVVINMAIAGNILMQVPMGGVTKSEL</sequence>
<feature type="transmembrane region" description="Helical" evidence="17">
    <location>
        <begin position="145"/>
        <end position="166"/>
    </location>
</feature>
<comment type="subcellular location">
    <subcellularLocation>
        <location evidence="3">Endoplasmic reticulum membrane</location>
        <topology evidence="3">Multi-pass membrane protein</topology>
    </subcellularLocation>
    <subcellularLocation>
        <location evidence="2">Mitochondrion outer membrane</location>
    </subcellularLocation>
</comment>
<gene>
    <name evidence="18" type="ORF">SEMRO_404_G135990.1</name>
</gene>
<dbReference type="Gene3D" id="1.20.120.550">
    <property type="entry name" value="Membrane associated eicosanoid/glutathione metabolism-like domain"/>
    <property type="match status" value="1"/>
</dbReference>
<dbReference type="InterPro" id="IPR001129">
    <property type="entry name" value="Membr-assoc_MAPEG"/>
</dbReference>
<dbReference type="PANTHER" id="PTHR10689">
    <property type="entry name" value="MICROSOMAL GLUTATHIONE S-TRANSFERASE 1"/>
    <property type="match status" value="1"/>
</dbReference>
<name>A0A9N8HEW4_9STRA</name>
<evidence type="ECO:0000256" key="6">
    <source>
        <dbReference type="ARBA" id="ARBA00022679"/>
    </source>
</evidence>
<evidence type="ECO:0000256" key="5">
    <source>
        <dbReference type="ARBA" id="ARBA00012452"/>
    </source>
</evidence>
<dbReference type="Proteomes" id="UP001153069">
    <property type="component" value="Unassembled WGS sequence"/>
</dbReference>
<evidence type="ECO:0000256" key="12">
    <source>
        <dbReference type="ARBA" id="ARBA00023128"/>
    </source>
</evidence>
<comment type="similarity">
    <text evidence="4">Belongs to the MAPEG family.</text>
</comment>
<evidence type="ECO:0000256" key="8">
    <source>
        <dbReference type="ARBA" id="ARBA00022787"/>
    </source>
</evidence>
<dbReference type="AlphaFoldDB" id="A0A9N8HEW4"/>
<keyword evidence="7 17" id="KW-0812">Transmembrane</keyword>
<feature type="transmembrane region" description="Helical" evidence="17">
    <location>
        <begin position="116"/>
        <end position="138"/>
    </location>
</feature>
<accession>A0A9N8HEW4</accession>
<evidence type="ECO:0000256" key="16">
    <source>
        <dbReference type="ARBA" id="ARBA00049385"/>
    </source>
</evidence>
<dbReference type="Pfam" id="PF01124">
    <property type="entry name" value="MAPEG"/>
    <property type="match status" value="1"/>
</dbReference>
<keyword evidence="13 17" id="KW-0472">Membrane</keyword>